<keyword evidence="1" id="KW-0732">Signal</keyword>
<feature type="domain" description="DUF7866" evidence="2">
    <location>
        <begin position="63"/>
        <end position="114"/>
    </location>
</feature>
<reference evidence="3 4" key="1">
    <citation type="journal article" date="2022" name="Nat. Plants">
        <title>Genomes of leafy and leafless Platanthera orchids illuminate the evolution of mycoheterotrophy.</title>
        <authorList>
            <person name="Li M.H."/>
            <person name="Liu K.W."/>
            <person name="Li Z."/>
            <person name="Lu H.C."/>
            <person name="Ye Q.L."/>
            <person name="Zhang D."/>
            <person name="Wang J.Y."/>
            <person name="Li Y.F."/>
            <person name="Zhong Z.M."/>
            <person name="Liu X."/>
            <person name="Yu X."/>
            <person name="Liu D.K."/>
            <person name="Tu X.D."/>
            <person name="Liu B."/>
            <person name="Hao Y."/>
            <person name="Liao X.Y."/>
            <person name="Jiang Y.T."/>
            <person name="Sun W.H."/>
            <person name="Chen J."/>
            <person name="Chen Y.Q."/>
            <person name="Ai Y."/>
            <person name="Zhai J.W."/>
            <person name="Wu S.S."/>
            <person name="Zhou Z."/>
            <person name="Hsiao Y.Y."/>
            <person name="Wu W.L."/>
            <person name="Chen Y.Y."/>
            <person name="Lin Y.F."/>
            <person name="Hsu J.L."/>
            <person name="Li C.Y."/>
            <person name="Wang Z.W."/>
            <person name="Zhao X."/>
            <person name="Zhong W.Y."/>
            <person name="Ma X.K."/>
            <person name="Ma L."/>
            <person name="Huang J."/>
            <person name="Chen G.Z."/>
            <person name="Huang M.Z."/>
            <person name="Huang L."/>
            <person name="Peng D.H."/>
            <person name="Luo Y.B."/>
            <person name="Zou S.Q."/>
            <person name="Chen S.P."/>
            <person name="Lan S."/>
            <person name="Tsai W.C."/>
            <person name="Van de Peer Y."/>
            <person name="Liu Z.J."/>
        </authorList>
    </citation>
    <scope>NUCLEOTIDE SEQUENCE [LARGE SCALE GENOMIC DNA]</scope>
    <source>
        <strain evidence="3">Lor287</strain>
    </source>
</reference>
<evidence type="ECO:0000256" key="1">
    <source>
        <dbReference type="SAM" id="SignalP"/>
    </source>
</evidence>
<dbReference type="Proteomes" id="UP001418222">
    <property type="component" value="Unassembled WGS sequence"/>
</dbReference>
<organism evidence="3 4">
    <name type="scientific">Platanthera zijinensis</name>
    <dbReference type="NCBI Taxonomy" id="2320716"/>
    <lineage>
        <taxon>Eukaryota</taxon>
        <taxon>Viridiplantae</taxon>
        <taxon>Streptophyta</taxon>
        <taxon>Embryophyta</taxon>
        <taxon>Tracheophyta</taxon>
        <taxon>Spermatophyta</taxon>
        <taxon>Magnoliopsida</taxon>
        <taxon>Liliopsida</taxon>
        <taxon>Asparagales</taxon>
        <taxon>Orchidaceae</taxon>
        <taxon>Orchidoideae</taxon>
        <taxon>Orchideae</taxon>
        <taxon>Orchidinae</taxon>
        <taxon>Platanthera</taxon>
    </lineage>
</organism>
<protein>
    <recommendedName>
        <fullName evidence="2">DUF7866 domain-containing protein</fullName>
    </recommendedName>
</protein>
<comment type="caution">
    <text evidence="3">The sequence shown here is derived from an EMBL/GenBank/DDBJ whole genome shotgun (WGS) entry which is preliminary data.</text>
</comment>
<dbReference type="PANTHER" id="PTHR33786:SF2">
    <property type="entry name" value="UBIQUITIN CARBOXYL-TERMINAL HYDROLASE"/>
    <property type="match status" value="1"/>
</dbReference>
<dbReference type="Pfam" id="PF25268">
    <property type="entry name" value="DUF7866"/>
    <property type="match status" value="1"/>
</dbReference>
<dbReference type="EMBL" id="JBBWWQ010000017">
    <property type="protein sequence ID" value="KAK8924003.1"/>
    <property type="molecule type" value="Genomic_DNA"/>
</dbReference>
<evidence type="ECO:0000313" key="3">
    <source>
        <dbReference type="EMBL" id="KAK8924003.1"/>
    </source>
</evidence>
<dbReference type="InterPro" id="IPR057188">
    <property type="entry name" value="DUF7866"/>
</dbReference>
<accession>A0AAP0B293</accession>
<name>A0AAP0B293_9ASPA</name>
<feature type="chain" id="PRO_5042876141" description="DUF7866 domain-containing protein" evidence="1">
    <location>
        <begin position="22"/>
        <end position="115"/>
    </location>
</feature>
<keyword evidence="4" id="KW-1185">Reference proteome</keyword>
<feature type="signal peptide" evidence="1">
    <location>
        <begin position="1"/>
        <end position="21"/>
    </location>
</feature>
<gene>
    <name evidence="3" type="ORF">KSP39_PZI019256</name>
</gene>
<sequence>MASFSWVLPLLFLLFMATVSGNQSSTHASEASEAGSMAEMTPVAPEPVLQFVFLNETRRHLNSFQICALCTCCGGPKRLCLPSPCCYAISCNIPNRPFGFCSFLPKTCNCFGCHL</sequence>
<dbReference type="PANTHER" id="PTHR33786">
    <property type="entry name" value="UBIQUITIN CARBOXYL-TERMINAL HYDROLASE"/>
    <property type="match status" value="1"/>
</dbReference>
<proteinExistence type="predicted"/>
<evidence type="ECO:0000259" key="2">
    <source>
        <dbReference type="Pfam" id="PF25268"/>
    </source>
</evidence>
<dbReference type="AlphaFoldDB" id="A0AAP0B293"/>
<evidence type="ECO:0000313" key="4">
    <source>
        <dbReference type="Proteomes" id="UP001418222"/>
    </source>
</evidence>